<dbReference type="InterPro" id="IPR018913">
    <property type="entry name" value="BppU_N"/>
</dbReference>
<feature type="coiled-coil region" evidence="1">
    <location>
        <begin position="297"/>
        <end position="331"/>
    </location>
</feature>
<dbReference type="Gene3D" id="2.60.40.3350">
    <property type="match status" value="1"/>
</dbReference>
<dbReference type="Proteomes" id="UP000242253">
    <property type="component" value="Segment"/>
</dbReference>
<proteinExistence type="predicted"/>
<protein>
    <submittedName>
        <fullName evidence="3">Neck passage structure</fullName>
    </submittedName>
</protein>
<dbReference type="EMBL" id="KP793102">
    <property type="protein sequence ID" value="ALM63101.1"/>
    <property type="molecule type" value="Genomic_DNA"/>
</dbReference>
<accession>A0A126H945</accession>
<gene>
    <name evidence="3" type="ORF">PhiA16_11</name>
</gene>
<organism evidence="3 4">
    <name type="scientific">Lactococcus phage 936 group phage PhiA.16</name>
    <dbReference type="NCBI Taxonomy" id="1636724"/>
    <lineage>
        <taxon>Viruses</taxon>
        <taxon>Duplodnaviria</taxon>
        <taxon>Heunggongvirae</taxon>
        <taxon>Uroviricota</taxon>
        <taxon>Caudoviricetes</taxon>
        <taxon>Skunavirus</taxon>
        <taxon>Skunavirus A16</taxon>
    </lineage>
</organism>
<keyword evidence="4" id="KW-1185">Reference proteome</keyword>
<evidence type="ECO:0000313" key="3">
    <source>
        <dbReference type="EMBL" id="ALM63101.1"/>
    </source>
</evidence>
<keyword evidence="1" id="KW-0175">Coiled coil</keyword>
<evidence type="ECO:0000259" key="2">
    <source>
        <dbReference type="Pfam" id="PF10651"/>
    </source>
</evidence>
<sequence>MSLDNFRNRTILWDTVNKDFPQPIQIMQGDVNARTLLIKIVDNGAQIDLTGYSLKLTYQYTNSSNSGLVMIPPKDLAKGEFILVIPTEMTATGVIEANLILLNKDKEQVIVSKSLTFISDNSTVTNLAQKVNNKIDDFTKLLLENMPQVLRSELNDLHAQTESNKSNVELKANLADMTSLQNAMTELKNEVEAFGISPENLVTIKSLLDAIASNASESEVAELINSVKALTSNVSLMSNGDYSPKANQTDLESLQHTVNDHSATISAKANQTDLNNLQATVDKQGISISEKAEQSELSITNKNVATAQETAKQAESEAKNAMAKATEAQANSLPLNGTAVSALKLATPRKLRVNLQSSSFQYFDGTADATDIGVTGVLQIANGGTSTDDGVVNTIAYANSADGTDGFTTVYPNLNLLNNTRDYAGWTFYRTEILEADGTPTKILKINYDPNAWAGGSSPNIIQSVRPKPGDTVTLSFYAKGHGRVYSTIDGVNGAISADATDDWKLYKLTGVATKEVHSVAIYLHNVDKTSTSIYVHSVKIEKGSTATPWMPSASEVTINDYPKYVGFSNSIKPNKKNSDYKWLPMGLVSIDRVTGSLKPAVIGIDCAEAHPVGSVVTNTSSSSSGYSTGKWENIGSAVIGSTTIYYWKRTA</sequence>
<reference evidence="3 4" key="1">
    <citation type="journal article" date="2016" name="Sci. Rep.">
        <title>Comparative genomics and functional analysis of the 936 group of lactococcal Siphoviridae phages.</title>
        <authorList>
            <person name="Murphy J."/>
            <person name="Bottacini F."/>
            <person name="Mahony J."/>
            <person name="Kelleher P."/>
            <person name="Neve H."/>
            <person name="Zomer A."/>
            <person name="Nauta A."/>
            <person name="van Sinderen D."/>
        </authorList>
    </citation>
    <scope>NUCLEOTIDE SEQUENCE [LARGE SCALE GENOMIC DNA]</scope>
</reference>
<evidence type="ECO:0000256" key="1">
    <source>
        <dbReference type="SAM" id="Coils"/>
    </source>
</evidence>
<dbReference type="Pfam" id="PF10651">
    <property type="entry name" value="BppU_N"/>
    <property type="match status" value="1"/>
</dbReference>
<evidence type="ECO:0000313" key="4">
    <source>
        <dbReference type="Proteomes" id="UP000242253"/>
    </source>
</evidence>
<dbReference type="Gene3D" id="2.60.120.260">
    <property type="entry name" value="Galactose-binding domain-like"/>
    <property type="match status" value="1"/>
</dbReference>
<feature type="domain" description="BppU N-terminal" evidence="2">
    <location>
        <begin position="11"/>
        <end position="147"/>
    </location>
</feature>
<name>A0A126H945_9CAUD</name>